<dbReference type="AlphaFoldDB" id="A0AAN9G108"/>
<keyword evidence="3" id="KW-1185">Reference proteome</keyword>
<comment type="caution">
    <text evidence="2">The sequence shown here is derived from an EMBL/GenBank/DDBJ whole genome shotgun (WGS) entry which is preliminary data.</text>
</comment>
<feature type="region of interest" description="Disordered" evidence="1">
    <location>
        <begin position="1"/>
        <end position="24"/>
    </location>
</feature>
<feature type="compositionally biased region" description="Polar residues" evidence="1">
    <location>
        <begin position="13"/>
        <end position="24"/>
    </location>
</feature>
<proteinExistence type="predicted"/>
<evidence type="ECO:0000313" key="3">
    <source>
        <dbReference type="Proteomes" id="UP001374579"/>
    </source>
</evidence>
<evidence type="ECO:0000256" key="1">
    <source>
        <dbReference type="SAM" id="MobiDB-lite"/>
    </source>
</evidence>
<name>A0AAN9G108_9CAEN</name>
<sequence>MNPARNPVVPSGQPAQHSTTTTASNLNFHVGVTVDLRTGQREMLCISGARHPDVLLPATHNNTGSHVVTAQISCGLSVNLRPNIRL</sequence>
<organism evidence="2 3">
    <name type="scientific">Littorina saxatilis</name>
    <dbReference type="NCBI Taxonomy" id="31220"/>
    <lineage>
        <taxon>Eukaryota</taxon>
        <taxon>Metazoa</taxon>
        <taxon>Spiralia</taxon>
        <taxon>Lophotrochozoa</taxon>
        <taxon>Mollusca</taxon>
        <taxon>Gastropoda</taxon>
        <taxon>Caenogastropoda</taxon>
        <taxon>Littorinimorpha</taxon>
        <taxon>Littorinoidea</taxon>
        <taxon>Littorinidae</taxon>
        <taxon>Littorina</taxon>
    </lineage>
</organism>
<reference evidence="2 3" key="1">
    <citation type="submission" date="2024-02" db="EMBL/GenBank/DDBJ databases">
        <title>Chromosome-scale genome assembly of the rough periwinkle Littorina saxatilis.</title>
        <authorList>
            <person name="De Jode A."/>
            <person name="Faria R."/>
            <person name="Formenti G."/>
            <person name="Sims Y."/>
            <person name="Smith T.P."/>
            <person name="Tracey A."/>
            <person name="Wood J.M.D."/>
            <person name="Zagrodzka Z.B."/>
            <person name="Johannesson K."/>
            <person name="Butlin R.K."/>
            <person name="Leder E.H."/>
        </authorList>
    </citation>
    <scope>NUCLEOTIDE SEQUENCE [LARGE SCALE GENOMIC DNA]</scope>
    <source>
        <strain evidence="2">Snail1</strain>
        <tissue evidence="2">Muscle</tissue>
    </source>
</reference>
<evidence type="ECO:0000313" key="2">
    <source>
        <dbReference type="EMBL" id="KAK7090095.1"/>
    </source>
</evidence>
<dbReference type="EMBL" id="JBAMIC010000024">
    <property type="protein sequence ID" value="KAK7090095.1"/>
    <property type="molecule type" value="Genomic_DNA"/>
</dbReference>
<dbReference type="Proteomes" id="UP001374579">
    <property type="component" value="Unassembled WGS sequence"/>
</dbReference>
<protein>
    <submittedName>
        <fullName evidence="2">Uncharacterized protein</fullName>
    </submittedName>
</protein>
<gene>
    <name evidence="2" type="ORF">V1264_009940</name>
</gene>
<accession>A0AAN9G108</accession>